<dbReference type="PANTHER" id="PTHR42736:SF1">
    <property type="entry name" value="PROTEIN-GLUTAMINE GAMMA-GLUTAMYLTRANSFERASE"/>
    <property type="match status" value="1"/>
</dbReference>
<dbReference type="Gene3D" id="3.10.620.30">
    <property type="match status" value="1"/>
</dbReference>
<dbReference type="RefSeq" id="WP_023560237.1">
    <property type="nucleotide sequence ID" value="NC_022657.1"/>
</dbReference>
<dbReference type="Pfam" id="PF01841">
    <property type="entry name" value="Transglut_core"/>
    <property type="match status" value="1"/>
</dbReference>
<dbReference type="HOGENOM" id="CLU_012121_1_0_11"/>
<feature type="transmembrane region" description="Helical" evidence="2">
    <location>
        <begin position="58"/>
        <end position="80"/>
    </location>
</feature>
<feature type="transmembrane region" description="Helical" evidence="2">
    <location>
        <begin position="112"/>
        <end position="132"/>
    </location>
</feature>
<dbReference type="KEGG" id="afs:AFR_28195"/>
<keyword evidence="5" id="KW-1185">Reference proteome</keyword>
<feature type="transmembrane region" description="Helical" evidence="2">
    <location>
        <begin position="552"/>
        <end position="572"/>
    </location>
</feature>
<dbReference type="eggNOG" id="COG1305">
    <property type="taxonomic scope" value="Bacteria"/>
</dbReference>
<feature type="region of interest" description="Disordered" evidence="1">
    <location>
        <begin position="524"/>
        <end position="547"/>
    </location>
</feature>
<evidence type="ECO:0000259" key="3">
    <source>
        <dbReference type="SMART" id="SM00460"/>
    </source>
</evidence>
<dbReference type="Pfam" id="PF11992">
    <property type="entry name" value="TgpA_N"/>
    <property type="match status" value="1"/>
</dbReference>
<dbReference type="InterPro" id="IPR052901">
    <property type="entry name" value="Bact_TGase-like"/>
</dbReference>
<dbReference type="PATRIC" id="fig|1246995.3.peg.5715"/>
<feature type="compositionally biased region" description="Pro residues" evidence="1">
    <location>
        <begin position="525"/>
        <end position="542"/>
    </location>
</feature>
<evidence type="ECO:0000313" key="5">
    <source>
        <dbReference type="Proteomes" id="UP000017746"/>
    </source>
</evidence>
<keyword evidence="2" id="KW-0812">Transmembrane</keyword>
<evidence type="ECO:0000256" key="2">
    <source>
        <dbReference type="SAM" id="Phobius"/>
    </source>
</evidence>
<feature type="transmembrane region" description="Helical" evidence="2">
    <location>
        <begin position="162"/>
        <end position="179"/>
    </location>
</feature>
<dbReference type="OrthoDB" id="9804023at2"/>
<feature type="domain" description="Transglutaminase-like" evidence="3">
    <location>
        <begin position="430"/>
        <end position="501"/>
    </location>
</feature>
<evidence type="ECO:0000313" key="4">
    <source>
        <dbReference type="EMBL" id="AGZ43900.1"/>
    </source>
</evidence>
<gene>
    <name evidence="4" type="ORF">AFR_28195</name>
</gene>
<dbReference type="InterPro" id="IPR021878">
    <property type="entry name" value="TgpA_N"/>
</dbReference>
<evidence type="ECO:0000256" key="1">
    <source>
        <dbReference type="SAM" id="MobiDB-lite"/>
    </source>
</evidence>
<organism evidence="4 5">
    <name type="scientific">Actinoplanes friuliensis DSM 7358</name>
    <dbReference type="NCBI Taxonomy" id="1246995"/>
    <lineage>
        <taxon>Bacteria</taxon>
        <taxon>Bacillati</taxon>
        <taxon>Actinomycetota</taxon>
        <taxon>Actinomycetes</taxon>
        <taxon>Micromonosporales</taxon>
        <taxon>Micromonosporaceae</taxon>
        <taxon>Actinoplanes</taxon>
    </lineage>
</organism>
<proteinExistence type="predicted"/>
<dbReference type="InterPro" id="IPR002931">
    <property type="entry name" value="Transglutaminase-like"/>
</dbReference>
<name>U5W7C7_9ACTN</name>
<keyword evidence="2" id="KW-1133">Transmembrane helix</keyword>
<dbReference type="SMART" id="SM00460">
    <property type="entry name" value="TGc"/>
    <property type="match status" value="1"/>
</dbReference>
<keyword evidence="2" id="KW-0472">Membrane</keyword>
<dbReference type="Proteomes" id="UP000017746">
    <property type="component" value="Chromosome"/>
</dbReference>
<feature type="transmembrane region" description="Helical" evidence="2">
    <location>
        <begin position="186"/>
        <end position="207"/>
    </location>
</feature>
<protein>
    <submittedName>
        <fullName evidence="4">Transglutaminase domain-containing protein</fullName>
    </submittedName>
</protein>
<dbReference type="PANTHER" id="PTHR42736">
    <property type="entry name" value="PROTEIN-GLUTAMINE GAMMA-GLUTAMYLTRANSFERASE"/>
    <property type="match status" value="1"/>
</dbReference>
<dbReference type="STRING" id="1246995.AFR_28195"/>
<accession>U5W7C7</accession>
<sequence length="689" mass="72302">MRLRTTGVVLAAACAGMLFAPVFGVTALLLPVGVPATAVLVVALLCTTPRLQEWRPVLAVLAGLLAVVETLLWPTTVAGLPTTTTLRALVTGGTDSWQLVLQSTWPARSDPALLLFVPLLVVLVAVLGVELLHRLRSPLPALLPSLALAGLTQLYASLAPGPALIAALVYAAIAGTLLFRGSWPRIVPAAAVASVAAVGAALLVPAGEPRFSLARNQAAPLPDTGLASPLDELAGRLGDPFRPVFRVRGATDVDRWPVVVLDGFDGVNWVPAGRFRRLGAELAPGPAVTVPAGERTATIELPAGQGPWLPSQTWPSRAEGVTPLVAEHQGTLLLPESTGAVTYDLSWWQPQTAVDTLAEAAIDPSAPGGLGEIGTMPPEVEALATTAVRGNRPSFATAAALENWFRDNYKIAIGSPLPAGHGWPQLTDFLLTTRRGTSEQFAAAYVALARFLGIPARLAVGYRMPVQADPDGFVTVRNGDVLAWPEVAVRGVGWVPLDPTGGAAASGATSGNGLAALAERARQSLPPPDQLPAPPVASPPAPATSSDSGRPWLLVLLALPLVAWPLGVPLTWGVRSWRRRRRPGAGAVVGAWEEIRDRLRAYGVTVSAGMTVRDLAAAAGPVTDIGTVTEIRRLAPIVDEVLWSGAAPPEERIGEAWSLVRTVRRGLARSGGRRRWWAWIDHRGLRPPG</sequence>
<dbReference type="EMBL" id="CP006272">
    <property type="protein sequence ID" value="AGZ43900.1"/>
    <property type="molecule type" value="Genomic_DNA"/>
</dbReference>
<reference evidence="4 5" key="1">
    <citation type="journal article" date="2014" name="J. Biotechnol.">
        <title>Complete genome sequence of the actinobacterium Actinoplanes friuliensis HAG 010964, producer of the lipopeptide antibiotic friulimycin.</title>
        <authorList>
            <person name="Ruckert C."/>
            <person name="Szczepanowski R."/>
            <person name="Albersmeier A."/>
            <person name="Goesmann A."/>
            <person name="Fischer N."/>
            <person name="Steinkamper A."/>
            <person name="Puhler A."/>
            <person name="Biener R."/>
            <person name="Schwartz D."/>
            <person name="Kalinowski J."/>
        </authorList>
    </citation>
    <scope>NUCLEOTIDE SEQUENCE [LARGE SCALE GENOMIC DNA]</scope>
    <source>
        <strain evidence="4 5">DSM 7358</strain>
    </source>
</reference>
<dbReference type="InterPro" id="IPR038765">
    <property type="entry name" value="Papain-like_cys_pep_sf"/>
</dbReference>
<dbReference type="SUPFAM" id="SSF54001">
    <property type="entry name" value="Cysteine proteinases"/>
    <property type="match status" value="1"/>
</dbReference>
<dbReference type="AlphaFoldDB" id="U5W7C7"/>